<comment type="caution">
    <text evidence="8">The sequence shown here is derived from an EMBL/GenBank/DDBJ whole genome shotgun (WGS) entry which is preliminary data.</text>
</comment>
<dbReference type="SUPFAM" id="SSF52172">
    <property type="entry name" value="CheY-like"/>
    <property type="match status" value="1"/>
</dbReference>
<protein>
    <submittedName>
        <fullName evidence="8">Bifunctional diguanylate cyclase/phosphodiesterase</fullName>
    </submittedName>
</protein>
<feature type="modified residue" description="4-aspartylphosphate" evidence="1">
    <location>
        <position position="54"/>
    </location>
</feature>
<dbReference type="Pfam" id="PF08448">
    <property type="entry name" value="PAS_4"/>
    <property type="match status" value="1"/>
</dbReference>
<dbReference type="RefSeq" id="WP_377028737.1">
    <property type="nucleotide sequence ID" value="NZ_JBHOMY010000009.1"/>
</dbReference>
<dbReference type="InterPro" id="IPR001633">
    <property type="entry name" value="EAL_dom"/>
</dbReference>
<dbReference type="InterPro" id="IPR052155">
    <property type="entry name" value="Biofilm_reg_signaling"/>
</dbReference>
<dbReference type="PROSITE" id="PS50113">
    <property type="entry name" value="PAC"/>
    <property type="match status" value="1"/>
</dbReference>
<dbReference type="SUPFAM" id="SSF55785">
    <property type="entry name" value="PYP-like sensor domain (PAS domain)"/>
    <property type="match status" value="1"/>
</dbReference>
<keyword evidence="2" id="KW-0175">Coiled coil</keyword>
<dbReference type="CDD" id="cd17551">
    <property type="entry name" value="REC_RpfG-like"/>
    <property type="match status" value="1"/>
</dbReference>
<dbReference type="InterPro" id="IPR000160">
    <property type="entry name" value="GGDEF_dom"/>
</dbReference>
<dbReference type="InterPro" id="IPR035965">
    <property type="entry name" value="PAS-like_dom_sf"/>
</dbReference>
<dbReference type="PROSITE" id="PS50887">
    <property type="entry name" value="GGDEF"/>
    <property type="match status" value="1"/>
</dbReference>
<proteinExistence type="predicted"/>
<dbReference type="Gene3D" id="3.20.20.450">
    <property type="entry name" value="EAL domain"/>
    <property type="match status" value="1"/>
</dbReference>
<evidence type="ECO:0000259" key="3">
    <source>
        <dbReference type="PROSITE" id="PS50110"/>
    </source>
</evidence>
<feature type="domain" description="EAL" evidence="6">
    <location>
        <begin position="452"/>
        <end position="706"/>
    </location>
</feature>
<feature type="coiled-coil region" evidence="2">
    <location>
        <begin position="120"/>
        <end position="154"/>
    </location>
</feature>
<dbReference type="PANTHER" id="PTHR44757">
    <property type="entry name" value="DIGUANYLATE CYCLASE DGCP"/>
    <property type="match status" value="1"/>
</dbReference>
<dbReference type="InterPro" id="IPR029787">
    <property type="entry name" value="Nucleotide_cyclase"/>
</dbReference>
<dbReference type="SUPFAM" id="SSF141868">
    <property type="entry name" value="EAL domain-like"/>
    <property type="match status" value="1"/>
</dbReference>
<dbReference type="PROSITE" id="PS50112">
    <property type="entry name" value="PAS"/>
    <property type="match status" value="1"/>
</dbReference>
<dbReference type="SMART" id="SM00448">
    <property type="entry name" value="REC"/>
    <property type="match status" value="1"/>
</dbReference>
<dbReference type="NCBIfam" id="TIGR00254">
    <property type="entry name" value="GGDEF"/>
    <property type="match status" value="1"/>
</dbReference>
<name>A0ABV6Y3L2_9HYPH</name>
<dbReference type="SMART" id="SM00267">
    <property type="entry name" value="GGDEF"/>
    <property type="match status" value="1"/>
</dbReference>
<evidence type="ECO:0000256" key="2">
    <source>
        <dbReference type="SAM" id="Coils"/>
    </source>
</evidence>
<dbReference type="InterPro" id="IPR000700">
    <property type="entry name" value="PAS-assoc_C"/>
</dbReference>
<accession>A0ABV6Y3L2</accession>
<sequence length="723" mass="80020">MTTILIVDDRSTNRNIYSRLAQAIEEGAIVHASASPHEALDWLNSSCPDLIVTDFRMPGMDGAEFTRHVRNSKNGADVPVIVITAYDDRAFRLQALEAGATDFLRSPVDHYEFTTRARNLLKLQRQQQIIKGRARALEQQLRISERSQAELVRNSRKALAQVIDTVPAMISASDEDGRIVFVNAYFAEFVNATPGSLLGRRINDVIRSDQSQLSKNIDTAVSRNKGEAASFEEQIADGSGSQRAFLTTKTSLREFIGGVTGILTTSIDITERKQAENTLRHIGLHDTLTDLPNRRMLYERVQQEIDADQGLFALLLIDLDRFKSVNDALGHAGGDRILQQVTSRLVTCVPDGNLIARMSGDEFVVVHTGINVAHDAEKLARQIIDSLSAPFLLDGSELKIGCTIGVTLSPSDGRDVEKLLRYADLAMYQAKAEGRNTLRFYSPDLESSSVNTISLETDLLKAISHEQFILHYQPKVDLGTGSIVGAEALLRWMRPDFGLTSPQTFIDIAEETGLINEIGAWVLNEACTQAAAWQSLGYGPFQIAVNLSPVQFFRQDIVQLVGETLERTGLRPEHLELELTEGSLLKDVERTRLTLQQLKQLGVRIAIDDFGVGYSSLSYLKNFAVDTLKIDRSFVFNLADGTRDEAIVRAIISLAESLGLKVVAEGVENNLQLGCLLSHPCDEAQGYLFSRPIPAEAFGTLMLERPRYLFPKQGGRLRKAHIT</sequence>
<reference evidence="8 9" key="1">
    <citation type="submission" date="2024-09" db="EMBL/GenBank/DDBJ databases">
        <title>Nodulacao em especies de Leguminosae Basais da Amazonia e Caracterizacao dos Rizobios e Bacterias Associadas aos Nodulos.</title>
        <authorList>
            <person name="Jambeiro I.C.A."/>
            <person name="Lopes I.S."/>
            <person name="Aguiar E.R.G.R."/>
            <person name="Santos A.F.J."/>
            <person name="Dos Santos J.M.F."/>
            <person name="Gross E."/>
        </authorList>
    </citation>
    <scope>NUCLEOTIDE SEQUENCE [LARGE SCALE GENOMIC DNA]</scope>
    <source>
        <strain evidence="8 9">BRUESC1165</strain>
    </source>
</reference>
<dbReference type="InterPro" id="IPR043128">
    <property type="entry name" value="Rev_trsase/Diguanyl_cyclase"/>
</dbReference>
<dbReference type="NCBIfam" id="TIGR00229">
    <property type="entry name" value="sensory_box"/>
    <property type="match status" value="1"/>
</dbReference>
<evidence type="ECO:0000259" key="6">
    <source>
        <dbReference type="PROSITE" id="PS50883"/>
    </source>
</evidence>
<keyword evidence="1" id="KW-0597">Phosphoprotein</keyword>
<dbReference type="SMART" id="SM00091">
    <property type="entry name" value="PAS"/>
    <property type="match status" value="1"/>
</dbReference>
<feature type="domain" description="GGDEF" evidence="7">
    <location>
        <begin position="310"/>
        <end position="443"/>
    </location>
</feature>
<feature type="domain" description="PAC" evidence="5">
    <location>
        <begin position="229"/>
        <end position="281"/>
    </location>
</feature>
<dbReference type="CDD" id="cd01949">
    <property type="entry name" value="GGDEF"/>
    <property type="match status" value="1"/>
</dbReference>
<dbReference type="Gene3D" id="3.30.450.20">
    <property type="entry name" value="PAS domain"/>
    <property type="match status" value="1"/>
</dbReference>
<dbReference type="Proteomes" id="UP001593940">
    <property type="component" value="Unassembled WGS sequence"/>
</dbReference>
<evidence type="ECO:0000313" key="8">
    <source>
        <dbReference type="EMBL" id="MFC1455605.1"/>
    </source>
</evidence>
<dbReference type="InterPro" id="IPR035919">
    <property type="entry name" value="EAL_sf"/>
</dbReference>
<evidence type="ECO:0000259" key="7">
    <source>
        <dbReference type="PROSITE" id="PS50887"/>
    </source>
</evidence>
<feature type="domain" description="Response regulatory" evidence="3">
    <location>
        <begin position="3"/>
        <end position="121"/>
    </location>
</feature>
<dbReference type="PROSITE" id="PS50110">
    <property type="entry name" value="RESPONSE_REGULATORY"/>
    <property type="match status" value="1"/>
</dbReference>
<dbReference type="InterPro" id="IPR001789">
    <property type="entry name" value="Sig_transdc_resp-reg_receiver"/>
</dbReference>
<evidence type="ECO:0000256" key="1">
    <source>
        <dbReference type="PROSITE-ProRule" id="PRU00169"/>
    </source>
</evidence>
<dbReference type="Pfam" id="PF00990">
    <property type="entry name" value="GGDEF"/>
    <property type="match status" value="1"/>
</dbReference>
<dbReference type="CDD" id="cd00130">
    <property type="entry name" value="PAS"/>
    <property type="match status" value="1"/>
</dbReference>
<dbReference type="SUPFAM" id="SSF55073">
    <property type="entry name" value="Nucleotide cyclase"/>
    <property type="match status" value="1"/>
</dbReference>
<dbReference type="PROSITE" id="PS50883">
    <property type="entry name" value="EAL"/>
    <property type="match status" value="1"/>
</dbReference>
<evidence type="ECO:0000259" key="4">
    <source>
        <dbReference type="PROSITE" id="PS50112"/>
    </source>
</evidence>
<dbReference type="Pfam" id="PF00072">
    <property type="entry name" value="Response_reg"/>
    <property type="match status" value="1"/>
</dbReference>
<dbReference type="Pfam" id="PF00563">
    <property type="entry name" value="EAL"/>
    <property type="match status" value="1"/>
</dbReference>
<dbReference type="PANTHER" id="PTHR44757:SF2">
    <property type="entry name" value="BIOFILM ARCHITECTURE MAINTENANCE PROTEIN MBAA"/>
    <property type="match status" value="1"/>
</dbReference>
<organism evidence="8 9">
    <name type="scientific">Microvirga arabica</name>
    <dbReference type="NCBI Taxonomy" id="1128671"/>
    <lineage>
        <taxon>Bacteria</taxon>
        <taxon>Pseudomonadati</taxon>
        <taxon>Pseudomonadota</taxon>
        <taxon>Alphaproteobacteria</taxon>
        <taxon>Hyphomicrobiales</taxon>
        <taxon>Methylobacteriaceae</taxon>
        <taxon>Microvirga</taxon>
    </lineage>
</organism>
<gene>
    <name evidence="8" type="ORF">ACETIH_02445</name>
</gene>
<keyword evidence="9" id="KW-1185">Reference proteome</keyword>
<evidence type="ECO:0000313" key="9">
    <source>
        <dbReference type="Proteomes" id="UP001593940"/>
    </source>
</evidence>
<dbReference type="InterPro" id="IPR011006">
    <property type="entry name" value="CheY-like_superfamily"/>
</dbReference>
<dbReference type="Gene3D" id="3.40.50.2300">
    <property type="match status" value="1"/>
</dbReference>
<dbReference type="SMART" id="SM00052">
    <property type="entry name" value="EAL"/>
    <property type="match status" value="1"/>
</dbReference>
<dbReference type="Gene3D" id="3.30.70.270">
    <property type="match status" value="1"/>
</dbReference>
<dbReference type="InterPro" id="IPR013656">
    <property type="entry name" value="PAS_4"/>
</dbReference>
<dbReference type="InterPro" id="IPR000014">
    <property type="entry name" value="PAS"/>
</dbReference>
<dbReference type="CDD" id="cd01948">
    <property type="entry name" value="EAL"/>
    <property type="match status" value="1"/>
</dbReference>
<evidence type="ECO:0000259" key="5">
    <source>
        <dbReference type="PROSITE" id="PS50113"/>
    </source>
</evidence>
<feature type="domain" description="PAS" evidence="4">
    <location>
        <begin position="155"/>
        <end position="224"/>
    </location>
</feature>
<dbReference type="EMBL" id="JBHOMY010000009">
    <property type="protein sequence ID" value="MFC1455605.1"/>
    <property type="molecule type" value="Genomic_DNA"/>
</dbReference>